<dbReference type="AlphaFoldDB" id="A0A9Q1GAD1"/>
<feature type="compositionally biased region" description="Gly residues" evidence="1">
    <location>
        <begin position="1"/>
        <end position="14"/>
    </location>
</feature>
<proteinExistence type="predicted"/>
<sequence>MPKGWGGAGQGQGERGQPDHGRNAVSAQPTAAGGFEAWLRALLSGDEGAAGSTPAPVLALCSRASPPPCVVKPEPACSARPSKSVTSQ</sequence>
<feature type="region of interest" description="Disordered" evidence="1">
    <location>
        <begin position="1"/>
        <end position="29"/>
    </location>
</feature>
<comment type="caution">
    <text evidence="2">The sequence shown here is derived from an EMBL/GenBank/DDBJ whole genome shotgun (WGS) entry which is preliminary data.</text>
</comment>
<reference evidence="2" key="1">
    <citation type="journal article" date="2023" name="Science">
        <title>Genome structures resolve the early diversification of teleost fishes.</title>
        <authorList>
            <person name="Parey E."/>
            <person name="Louis A."/>
            <person name="Montfort J."/>
            <person name="Bouchez O."/>
            <person name="Roques C."/>
            <person name="Iampietro C."/>
            <person name="Lluch J."/>
            <person name="Castinel A."/>
            <person name="Donnadieu C."/>
            <person name="Desvignes T."/>
            <person name="Floi Bucao C."/>
            <person name="Jouanno E."/>
            <person name="Wen M."/>
            <person name="Mejri S."/>
            <person name="Dirks R."/>
            <person name="Jansen H."/>
            <person name="Henkel C."/>
            <person name="Chen W.J."/>
            <person name="Zahm M."/>
            <person name="Cabau C."/>
            <person name="Klopp C."/>
            <person name="Thompson A.W."/>
            <person name="Robinson-Rechavi M."/>
            <person name="Braasch I."/>
            <person name="Lecointre G."/>
            <person name="Bobe J."/>
            <person name="Postlethwait J.H."/>
            <person name="Berthelot C."/>
            <person name="Roest Crollius H."/>
            <person name="Guiguen Y."/>
        </authorList>
    </citation>
    <scope>NUCLEOTIDE SEQUENCE</scope>
    <source>
        <strain evidence="2">WJC10195</strain>
    </source>
</reference>
<organism evidence="2 3">
    <name type="scientific">Synaphobranchus kaupii</name>
    <name type="common">Kaup's arrowtooth eel</name>
    <dbReference type="NCBI Taxonomy" id="118154"/>
    <lineage>
        <taxon>Eukaryota</taxon>
        <taxon>Metazoa</taxon>
        <taxon>Chordata</taxon>
        <taxon>Craniata</taxon>
        <taxon>Vertebrata</taxon>
        <taxon>Euteleostomi</taxon>
        <taxon>Actinopterygii</taxon>
        <taxon>Neopterygii</taxon>
        <taxon>Teleostei</taxon>
        <taxon>Anguilliformes</taxon>
        <taxon>Synaphobranchidae</taxon>
        <taxon>Synaphobranchus</taxon>
    </lineage>
</organism>
<gene>
    <name evidence="2" type="ORF">SKAU_G00003700</name>
</gene>
<keyword evidence="3" id="KW-1185">Reference proteome</keyword>
<evidence type="ECO:0000313" key="2">
    <source>
        <dbReference type="EMBL" id="KAJ8379592.1"/>
    </source>
</evidence>
<accession>A0A9Q1GAD1</accession>
<protein>
    <submittedName>
        <fullName evidence="2">Uncharacterized protein</fullName>
    </submittedName>
</protein>
<evidence type="ECO:0000256" key="1">
    <source>
        <dbReference type="SAM" id="MobiDB-lite"/>
    </source>
</evidence>
<dbReference type="Proteomes" id="UP001152622">
    <property type="component" value="Chromosome 1"/>
</dbReference>
<dbReference type="EMBL" id="JAINUF010000001">
    <property type="protein sequence ID" value="KAJ8379592.1"/>
    <property type="molecule type" value="Genomic_DNA"/>
</dbReference>
<name>A0A9Q1GAD1_SYNKA</name>
<evidence type="ECO:0000313" key="3">
    <source>
        <dbReference type="Proteomes" id="UP001152622"/>
    </source>
</evidence>
<feature type="region of interest" description="Disordered" evidence="1">
    <location>
        <begin position="65"/>
        <end position="88"/>
    </location>
</feature>